<keyword evidence="3" id="KW-1003">Cell membrane</keyword>
<name>A0A7W7ZF48_9BACT</name>
<dbReference type="PANTHER" id="PTHR30469:SF12">
    <property type="entry name" value="MULTIDRUG RESISTANCE PROTEIN MDTA"/>
    <property type="match status" value="1"/>
</dbReference>
<keyword evidence="4" id="KW-0997">Cell inner membrane</keyword>
<evidence type="ECO:0000256" key="4">
    <source>
        <dbReference type="ARBA" id="ARBA00022519"/>
    </source>
</evidence>
<dbReference type="InterPro" id="IPR058624">
    <property type="entry name" value="MdtA-like_HH"/>
</dbReference>
<evidence type="ECO:0000256" key="3">
    <source>
        <dbReference type="ARBA" id="ARBA00022475"/>
    </source>
</evidence>
<feature type="domain" description="Multidrug resistance protein MdtA-like alpha-helical hairpin" evidence="8">
    <location>
        <begin position="136"/>
        <end position="202"/>
    </location>
</feature>
<reference evidence="11 12" key="1">
    <citation type="submission" date="2020-08" db="EMBL/GenBank/DDBJ databases">
        <title>Genomic Encyclopedia of Type Strains, Phase IV (KMG-V): Genome sequencing to study the core and pangenomes of soil and plant-associated prokaryotes.</title>
        <authorList>
            <person name="Whitman W."/>
        </authorList>
    </citation>
    <scope>NUCLEOTIDE SEQUENCE [LARGE SCALE GENOMIC DNA]</scope>
    <source>
        <strain evidence="11 12">M8UP14</strain>
    </source>
</reference>
<dbReference type="EMBL" id="JACHIP010000004">
    <property type="protein sequence ID" value="MBB5058662.1"/>
    <property type="molecule type" value="Genomic_DNA"/>
</dbReference>
<dbReference type="Gene3D" id="1.10.287.470">
    <property type="entry name" value="Helix hairpin bin"/>
    <property type="match status" value="1"/>
</dbReference>
<feature type="transmembrane region" description="Helical" evidence="7">
    <location>
        <begin position="31"/>
        <end position="48"/>
    </location>
</feature>
<dbReference type="Gene3D" id="2.40.420.20">
    <property type="match status" value="1"/>
</dbReference>
<keyword evidence="12" id="KW-1185">Reference proteome</keyword>
<keyword evidence="5 7" id="KW-0472">Membrane</keyword>
<sequence>MPADPIESHPTPHVGLDHQLPAPPRSRGVRILVWLIILLIFGVAFYLVSTRQTAPKPAGGGRGAGAGGPVTLTSTTAQKGDIGVYLDAIGTVTPVYTASITSQVAGQIVAVHYREGQIVRKGESLIDIDDRSYRATLLQAQGTLEKDQNILGQAKMDLQRYQAAWSRNAIAKQILDDQEKLVLQDEGTVKNDEGLVQYDEVQVGYCHIVSPITGKVGLRLVDPGNVVQANGTTALAVVTQMQPITVVFTIPEDSLGQVQPRLAKGAKLPVDAFDRTSITKLESGSLLTLDNQIDTTTGTVKGRAIYANKTSSLFPNQFVNTRLLVNTLHDATLVPSSAIQHNGSTSFVYVIVSDAKGEKAQEKEVKALVSDGNTTAVQGINPGDVLANSGFDKLAPGATVKIAPNKAAAPEAKGSQAP</sequence>
<comment type="subcellular location">
    <subcellularLocation>
        <location evidence="1">Cell membrane</location>
    </subcellularLocation>
</comment>
<dbReference type="Pfam" id="PF25917">
    <property type="entry name" value="BSH_RND"/>
    <property type="match status" value="1"/>
</dbReference>
<evidence type="ECO:0000256" key="5">
    <source>
        <dbReference type="ARBA" id="ARBA00023136"/>
    </source>
</evidence>
<evidence type="ECO:0000256" key="1">
    <source>
        <dbReference type="ARBA" id="ARBA00004236"/>
    </source>
</evidence>
<evidence type="ECO:0000256" key="6">
    <source>
        <dbReference type="SAM" id="MobiDB-lite"/>
    </source>
</evidence>
<dbReference type="NCBIfam" id="TIGR01730">
    <property type="entry name" value="RND_mfp"/>
    <property type="match status" value="1"/>
</dbReference>
<dbReference type="AlphaFoldDB" id="A0A7W7ZF48"/>
<evidence type="ECO:0000313" key="11">
    <source>
        <dbReference type="EMBL" id="MBB5058662.1"/>
    </source>
</evidence>
<organism evidence="11 12">
    <name type="scientific">Granulicella aggregans</name>
    <dbReference type="NCBI Taxonomy" id="474949"/>
    <lineage>
        <taxon>Bacteria</taxon>
        <taxon>Pseudomonadati</taxon>
        <taxon>Acidobacteriota</taxon>
        <taxon>Terriglobia</taxon>
        <taxon>Terriglobales</taxon>
        <taxon>Acidobacteriaceae</taxon>
        <taxon>Granulicella</taxon>
    </lineage>
</organism>
<dbReference type="Gene3D" id="2.40.50.100">
    <property type="match status" value="1"/>
</dbReference>
<dbReference type="InterPro" id="IPR058626">
    <property type="entry name" value="MdtA-like_b-barrel"/>
</dbReference>
<dbReference type="InterPro" id="IPR006143">
    <property type="entry name" value="RND_pump_MFP"/>
</dbReference>
<evidence type="ECO:0000256" key="2">
    <source>
        <dbReference type="ARBA" id="ARBA00009477"/>
    </source>
</evidence>
<dbReference type="Proteomes" id="UP000540989">
    <property type="component" value="Unassembled WGS sequence"/>
</dbReference>
<dbReference type="RefSeq" id="WP_184218639.1">
    <property type="nucleotide sequence ID" value="NZ_JACHIP010000004.1"/>
</dbReference>
<dbReference type="Pfam" id="PF25944">
    <property type="entry name" value="Beta-barrel_RND"/>
    <property type="match status" value="1"/>
</dbReference>
<feature type="region of interest" description="Disordered" evidence="6">
    <location>
        <begin position="1"/>
        <end position="20"/>
    </location>
</feature>
<accession>A0A7W7ZF48</accession>
<dbReference type="GO" id="GO:0015562">
    <property type="term" value="F:efflux transmembrane transporter activity"/>
    <property type="evidence" value="ECO:0007669"/>
    <property type="project" value="TreeGrafter"/>
</dbReference>
<dbReference type="SUPFAM" id="SSF111369">
    <property type="entry name" value="HlyD-like secretion proteins"/>
    <property type="match status" value="1"/>
</dbReference>
<feature type="domain" description="Multidrug resistance protein MdtA-like barrel-sandwich hybrid" evidence="9">
    <location>
        <begin position="97"/>
        <end position="239"/>
    </location>
</feature>
<proteinExistence type="inferred from homology"/>
<dbReference type="GO" id="GO:1990281">
    <property type="term" value="C:efflux pump complex"/>
    <property type="evidence" value="ECO:0007669"/>
    <property type="project" value="TreeGrafter"/>
</dbReference>
<dbReference type="Pfam" id="PF25876">
    <property type="entry name" value="HH_MFP_RND"/>
    <property type="match status" value="1"/>
</dbReference>
<keyword evidence="7" id="KW-0812">Transmembrane</keyword>
<evidence type="ECO:0000259" key="10">
    <source>
        <dbReference type="Pfam" id="PF25944"/>
    </source>
</evidence>
<gene>
    <name evidence="11" type="ORF">HDF16_003376</name>
</gene>
<evidence type="ECO:0000259" key="9">
    <source>
        <dbReference type="Pfam" id="PF25917"/>
    </source>
</evidence>
<comment type="similarity">
    <text evidence="2">Belongs to the membrane fusion protein (MFP) (TC 8.A.1) family.</text>
</comment>
<keyword evidence="7" id="KW-1133">Transmembrane helix</keyword>
<feature type="domain" description="Multidrug resistance protein MdtA-like beta-barrel" evidence="10">
    <location>
        <begin position="243"/>
        <end position="326"/>
    </location>
</feature>
<dbReference type="InterPro" id="IPR058625">
    <property type="entry name" value="MdtA-like_BSH"/>
</dbReference>
<evidence type="ECO:0000313" key="12">
    <source>
        <dbReference type="Proteomes" id="UP000540989"/>
    </source>
</evidence>
<evidence type="ECO:0000256" key="7">
    <source>
        <dbReference type="SAM" id="Phobius"/>
    </source>
</evidence>
<comment type="caution">
    <text evidence="11">The sequence shown here is derived from an EMBL/GenBank/DDBJ whole genome shotgun (WGS) entry which is preliminary data.</text>
</comment>
<dbReference type="PANTHER" id="PTHR30469">
    <property type="entry name" value="MULTIDRUG RESISTANCE PROTEIN MDTA"/>
    <property type="match status" value="1"/>
</dbReference>
<dbReference type="Gene3D" id="2.40.30.170">
    <property type="match status" value="1"/>
</dbReference>
<evidence type="ECO:0000259" key="8">
    <source>
        <dbReference type="Pfam" id="PF25876"/>
    </source>
</evidence>
<protein>
    <submittedName>
        <fullName evidence="11">Multidrug efflux system membrane fusion protein</fullName>
    </submittedName>
</protein>